<accession>A0A6G0XI81</accession>
<keyword evidence="5" id="KW-0378">Hydrolase</keyword>
<dbReference type="InterPro" id="IPR036962">
    <property type="entry name" value="Glyco_hydro_3_N_sf"/>
</dbReference>
<proteinExistence type="inferred from homology"/>
<sequence>MSGYEPIDGASVPSRMNSWPLKALATTVLVGLGVTLVNQPYQTVVSSIDKLEATSLASDATANPIDAILANMTVEEKVAQMVQVAIFSVLDGANPDPRVALNKTRVRQYAKLGVGSFFGMNMGAVWTPEEWKALISDIETIYAEESAIPMIYGIDTTHGAGFVHGATLFPQPLAGASSFNLDLIYRMGEIEAKDSLAVGLPWIFSPILGLAMQPKWSRNYETFGEDPYLASQMGASVIRGIQAKNDVAACMKHFIGYSNPTAGNDRSDSVINDYELVNYYAPPFLAAVKEGEVWTAMETYTSVNGEPVLASKKLLSDLIRNDMGFDGLLVTDADEVNRLIDEHHIANDEKDALYMVFNQTSLDMNMILTVETLDNANGANLGVLADLVKGKEGHANAIKTTVELVNEGLLTEDRLDESVRRILQLKYDLGLFNKSKTAYVPPTPIGSPEDQRDAKAMADESIILLKNEPVTISGDAKPKQVLPIEDAGASIFLTGPLADSKAYLCGGWSLFWQGTDNSSMFKHGVSIRDGLSKSFANVDFATGVDVNGKAVEDRATVLAKAAKSEYTIVVIGEHGYAEKTGDIDNLDLAEGQLDYVRQLTALNSTKVILVIVSGRTRLLNGVTKDAAAVLLSFLPCEQGGEAFADVISGRVNPSAKLPLTYPKNSGNTHLPYYHRVNTACRDEFAECEMEWKFGSGLSYTTFEYGQVTLSQENVTSSGSVTVSVPVTNTGARAGKEAVLLFISQKVRHKYVPETKLLKKFQKISLKPQETVIVNFTLTAADWSYYAPQVGQGFRAVSEPGVFHVQIKHDTDCAKDNNLCKDFQVVA</sequence>
<dbReference type="Gene3D" id="3.20.20.300">
    <property type="entry name" value="Glycoside hydrolase, family 3, N-terminal domain"/>
    <property type="match status" value="1"/>
</dbReference>
<dbReference type="InterPro" id="IPR051915">
    <property type="entry name" value="Cellulose_Degrad_GH3"/>
</dbReference>
<dbReference type="EC" id="3.2.1.21" evidence="3"/>
<dbReference type="PANTHER" id="PTHR30620:SF16">
    <property type="entry name" value="LYSOSOMAL BETA GLUCOSIDASE"/>
    <property type="match status" value="1"/>
</dbReference>
<dbReference type="PANTHER" id="PTHR30620">
    <property type="entry name" value="PERIPLASMIC BETA-GLUCOSIDASE-RELATED"/>
    <property type="match status" value="1"/>
</dbReference>
<gene>
    <name evidence="8" type="ORF">Ae201684_004435</name>
</gene>
<dbReference type="Gene3D" id="2.60.40.10">
    <property type="entry name" value="Immunoglobulins"/>
    <property type="match status" value="1"/>
</dbReference>
<evidence type="ECO:0000256" key="1">
    <source>
        <dbReference type="ARBA" id="ARBA00000448"/>
    </source>
</evidence>
<dbReference type="EMBL" id="VJMJ01000055">
    <property type="protein sequence ID" value="KAF0739988.1"/>
    <property type="molecule type" value="Genomic_DNA"/>
</dbReference>
<evidence type="ECO:0000313" key="8">
    <source>
        <dbReference type="EMBL" id="KAF0739988.1"/>
    </source>
</evidence>
<evidence type="ECO:0000256" key="4">
    <source>
        <dbReference type="ARBA" id="ARBA00022729"/>
    </source>
</evidence>
<dbReference type="Gene3D" id="3.40.50.1700">
    <property type="entry name" value="Glycoside hydrolase family 3 C-terminal domain"/>
    <property type="match status" value="1"/>
</dbReference>
<reference evidence="8 9" key="1">
    <citation type="submission" date="2019-07" db="EMBL/GenBank/DDBJ databases">
        <title>Genomics analysis of Aphanomyces spp. identifies a new class of oomycete effector associated with host adaptation.</title>
        <authorList>
            <person name="Gaulin E."/>
        </authorList>
    </citation>
    <scope>NUCLEOTIDE SEQUENCE [LARGE SCALE GENOMIC DNA]</scope>
    <source>
        <strain evidence="8 9">ATCC 201684</strain>
    </source>
</reference>
<dbReference type="InterPro" id="IPR026891">
    <property type="entry name" value="Fn3-like"/>
</dbReference>
<dbReference type="InterPro" id="IPR013783">
    <property type="entry name" value="Ig-like_fold"/>
</dbReference>
<evidence type="ECO:0000256" key="2">
    <source>
        <dbReference type="ARBA" id="ARBA00005336"/>
    </source>
</evidence>
<dbReference type="Pfam" id="PF01915">
    <property type="entry name" value="Glyco_hydro_3_C"/>
    <property type="match status" value="1"/>
</dbReference>
<comment type="caution">
    <text evidence="8">The sequence shown here is derived from an EMBL/GenBank/DDBJ whole genome shotgun (WGS) entry which is preliminary data.</text>
</comment>
<dbReference type="GO" id="GO:0008422">
    <property type="term" value="F:beta-glucosidase activity"/>
    <property type="evidence" value="ECO:0007669"/>
    <property type="project" value="UniProtKB-EC"/>
</dbReference>
<feature type="domain" description="Fibronectin type III-like" evidence="7">
    <location>
        <begin position="736"/>
        <end position="810"/>
    </location>
</feature>
<dbReference type="SMART" id="SM01217">
    <property type="entry name" value="Fn3_like"/>
    <property type="match status" value="1"/>
</dbReference>
<evidence type="ECO:0000256" key="5">
    <source>
        <dbReference type="ARBA" id="ARBA00022801"/>
    </source>
</evidence>
<dbReference type="InterPro" id="IPR002772">
    <property type="entry name" value="Glyco_hydro_3_C"/>
</dbReference>
<dbReference type="SUPFAM" id="SSF51445">
    <property type="entry name" value="(Trans)glycosidases"/>
    <property type="match status" value="1"/>
</dbReference>
<dbReference type="InterPro" id="IPR017853">
    <property type="entry name" value="GH"/>
</dbReference>
<dbReference type="PRINTS" id="PR00133">
    <property type="entry name" value="GLHYDRLASE3"/>
</dbReference>
<protein>
    <recommendedName>
        <fullName evidence="3">beta-glucosidase</fullName>
        <ecNumber evidence="3">3.2.1.21</ecNumber>
    </recommendedName>
</protein>
<dbReference type="Pfam" id="PF14310">
    <property type="entry name" value="Fn3-like"/>
    <property type="match status" value="1"/>
</dbReference>
<dbReference type="Proteomes" id="UP000481153">
    <property type="component" value="Unassembled WGS sequence"/>
</dbReference>
<keyword evidence="9" id="KW-1185">Reference proteome</keyword>
<organism evidence="8 9">
    <name type="scientific">Aphanomyces euteiches</name>
    <dbReference type="NCBI Taxonomy" id="100861"/>
    <lineage>
        <taxon>Eukaryota</taxon>
        <taxon>Sar</taxon>
        <taxon>Stramenopiles</taxon>
        <taxon>Oomycota</taxon>
        <taxon>Saprolegniomycetes</taxon>
        <taxon>Saprolegniales</taxon>
        <taxon>Verrucalvaceae</taxon>
        <taxon>Aphanomyces</taxon>
    </lineage>
</organism>
<comment type="catalytic activity">
    <reaction evidence="1">
        <text>Hydrolysis of terminal, non-reducing beta-D-glucosyl residues with release of beta-D-glucose.</text>
        <dbReference type="EC" id="3.2.1.21"/>
    </reaction>
</comment>
<keyword evidence="4" id="KW-0732">Signal</keyword>
<dbReference type="SUPFAM" id="SSF52279">
    <property type="entry name" value="Beta-D-glucan exohydrolase, C-terminal domain"/>
    <property type="match status" value="1"/>
</dbReference>
<dbReference type="GO" id="GO:0009251">
    <property type="term" value="P:glucan catabolic process"/>
    <property type="evidence" value="ECO:0007669"/>
    <property type="project" value="TreeGrafter"/>
</dbReference>
<evidence type="ECO:0000313" key="9">
    <source>
        <dbReference type="Proteomes" id="UP000481153"/>
    </source>
</evidence>
<evidence type="ECO:0000256" key="3">
    <source>
        <dbReference type="ARBA" id="ARBA00012744"/>
    </source>
</evidence>
<dbReference type="Pfam" id="PF00933">
    <property type="entry name" value="Glyco_hydro_3"/>
    <property type="match status" value="1"/>
</dbReference>
<evidence type="ECO:0000256" key="6">
    <source>
        <dbReference type="ARBA" id="ARBA00023295"/>
    </source>
</evidence>
<keyword evidence="6" id="KW-0326">Glycosidase</keyword>
<dbReference type="InterPro" id="IPR036881">
    <property type="entry name" value="Glyco_hydro_3_C_sf"/>
</dbReference>
<name>A0A6G0XI81_9STRA</name>
<comment type="similarity">
    <text evidence="2">Belongs to the glycosyl hydrolase 3 family.</text>
</comment>
<evidence type="ECO:0000259" key="7">
    <source>
        <dbReference type="SMART" id="SM01217"/>
    </source>
</evidence>
<dbReference type="InterPro" id="IPR001764">
    <property type="entry name" value="Glyco_hydro_3_N"/>
</dbReference>
<dbReference type="AlphaFoldDB" id="A0A6G0XI81"/>
<dbReference type="VEuPathDB" id="FungiDB:AeMF1_006918"/>